<proteinExistence type="inferred from homology"/>
<evidence type="ECO:0000256" key="4">
    <source>
        <dbReference type="ARBA" id="ARBA00012036"/>
    </source>
</evidence>
<name>A0A3Q1FTZ8_9TELE</name>
<evidence type="ECO:0000256" key="9">
    <source>
        <dbReference type="ARBA" id="ARBA00022759"/>
    </source>
</evidence>
<keyword evidence="11" id="KW-1015">Disulfide bond</keyword>
<comment type="subcellular location">
    <subcellularLocation>
        <location evidence="2">Lysosome</location>
    </subcellularLocation>
</comment>
<reference evidence="19" key="1">
    <citation type="submission" date="2025-08" db="UniProtKB">
        <authorList>
            <consortium name="Ensembl"/>
        </authorList>
    </citation>
    <scope>IDENTIFICATION</scope>
</reference>
<dbReference type="GO" id="GO:0006309">
    <property type="term" value="P:apoptotic DNA fragmentation"/>
    <property type="evidence" value="ECO:0007669"/>
    <property type="project" value="TreeGrafter"/>
</dbReference>
<evidence type="ECO:0000256" key="15">
    <source>
        <dbReference type="ARBA" id="ARBA00041393"/>
    </source>
</evidence>
<reference evidence="19" key="2">
    <citation type="submission" date="2025-09" db="UniProtKB">
        <authorList>
            <consortium name="Ensembl"/>
        </authorList>
    </citation>
    <scope>IDENTIFICATION</scope>
</reference>
<evidence type="ECO:0000256" key="3">
    <source>
        <dbReference type="ARBA" id="ARBA00007527"/>
    </source>
</evidence>
<evidence type="ECO:0000256" key="12">
    <source>
        <dbReference type="ARBA" id="ARBA00023180"/>
    </source>
</evidence>
<dbReference type="InterPro" id="IPR004947">
    <property type="entry name" value="DNase_II"/>
</dbReference>
<dbReference type="PANTHER" id="PTHR10858:SF9">
    <property type="entry name" value="DEOXYRIBONUCLEASE-2-ALPHA"/>
    <property type="match status" value="1"/>
</dbReference>
<dbReference type="GO" id="GO:0004531">
    <property type="term" value="F:deoxyribonuclease II activity"/>
    <property type="evidence" value="ECO:0007669"/>
    <property type="project" value="UniProtKB-EC"/>
</dbReference>
<dbReference type="Pfam" id="PF03265">
    <property type="entry name" value="DNase_II"/>
    <property type="match status" value="1"/>
</dbReference>
<comment type="catalytic activity">
    <reaction evidence="1">
        <text>Endonucleolytic cleavage to nucleoside 3'-phosphates and 3'-phosphooligonucleotide end-products.</text>
        <dbReference type="EC" id="3.1.22.1"/>
    </reaction>
</comment>
<keyword evidence="9" id="KW-0255">Endonuclease</keyword>
<organism evidence="19 20">
    <name type="scientific">Acanthochromis polyacanthus</name>
    <name type="common">spiny chromis</name>
    <dbReference type="NCBI Taxonomy" id="80966"/>
    <lineage>
        <taxon>Eukaryota</taxon>
        <taxon>Metazoa</taxon>
        <taxon>Chordata</taxon>
        <taxon>Craniata</taxon>
        <taxon>Vertebrata</taxon>
        <taxon>Euteleostomi</taxon>
        <taxon>Actinopterygii</taxon>
        <taxon>Neopterygii</taxon>
        <taxon>Teleostei</taxon>
        <taxon>Neoteleostei</taxon>
        <taxon>Acanthomorphata</taxon>
        <taxon>Ovalentaria</taxon>
        <taxon>Pomacentridae</taxon>
        <taxon>Acanthochromis</taxon>
    </lineage>
</organism>
<dbReference type="GO" id="GO:0005764">
    <property type="term" value="C:lysosome"/>
    <property type="evidence" value="ECO:0007669"/>
    <property type="project" value="UniProtKB-SubCell"/>
</dbReference>
<dbReference type="GeneTree" id="ENSGT00390000002634"/>
<keyword evidence="13" id="KW-0458">Lysosome</keyword>
<evidence type="ECO:0000313" key="19">
    <source>
        <dbReference type="Ensembl" id="ENSAPOP00000019092.1"/>
    </source>
</evidence>
<evidence type="ECO:0000256" key="13">
    <source>
        <dbReference type="ARBA" id="ARBA00023228"/>
    </source>
</evidence>
<evidence type="ECO:0000256" key="7">
    <source>
        <dbReference type="ARBA" id="ARBA00022722"/>
    </source>
</evidence>
<sequence>MFFVRLKRLLCPCDSYVTCRNDNGAPVDWYILYKLPSKFGGGLEYLYIDGSTNGWRPSSKKINESGALANTLKPLLDFYTLRTEHFGYLLYNDDPPINVAVSKSFGHSKGERSNLLFDFWLSHSTPRFPTYRNRNFWPNNGNVNAQTFLCVTFPYATFRDIGVQLKYIHIYSFDFDLPTAFPMELQCVAQRSCYPKTEPWSRKVMLTSNAGREFISFAKYTRFGDDLYSGLISESVKNNFQLLPSDCSTPHRHVYNVNRVKLLQPSFSDTVDHSKWCLTEGGTVTCIADMNRMERQKKRGGGSPRG</sequence>
<keyword evidence="7" id="KW-0540">Nuclease</keyword>
<evidence type="ECO:0000256" key="1">
    <source>
        <dbReference type="ARBA" id="ARBA00000447"/>
    </source>
</evidence>
<dbReference type="Ensembl" id="ENSAPOT00000034719.1">
    <property type="protein sequence ID" value="ENSAPOP00000019092.1"/>
    <property type="gene ID" value="ENSAPOG00000022491.1"/>
</dbReference>
<evidence type="ECO:0000256" key="10">
    <source>
        <dbReference type="ARBA" id="ARBA00022801"/>
    </source>
</evidence>
<dbReference type="Proteomes" id="UP000257200">
    <property type="component" value="Unplaced"/>
</dbReference>
<evidence type="ECO:0000256" key="11">
    <source>
        <dbReference type="ARBA" id="ARBA00023157"/>
    </source>
</evidence>
<keyword evidence="5" id="KW-0217">Developmental protein</keyword>
<evidence type="ECO:0000256" key="6">
    <source>
        <dbReference type="ARBA" id="ARBA00022703"/>
    </source>
</evidence>
<keyword evidence="10" id="KW-0378">Hydrolase</keyword>
<accession>A0A3Q1FTZ8</accession>
<keyword evidence="6" id="KW-0053">Apoptosis</keyword>
<evidence type="ECO:0000256" key="18">
    <source>
        <dbReference type="ARBA" id="ARBA00045381"/>
    </source>
</evidence>
<evidence type="ECO:0000256" key="5">
    <source>
        <dbReference type="ARBA" id="ARBA00022473"/>
    </source>
</evidence>
<evidence type="ECO:0000256" key="14">
    <source>
        <dbReference type="ARBA" id="ARBA00039868"/>
    </source>
</evidence>
<keyword evidence="8" id="KW-0732">Signal</keyword>
<dbReference type="PANTHER" id="PTHR10858">
    <property type="entry name" value="DEOXYRIBONUCLEASE II"/>
    <property type="match status" value="1"/>
</dbReference>
<comment type="similarity">
    <text evidence="3">Belongs to the DNase II family.</text>
</comment>
<evidence type="ECO:0000256" key="2">
    <source>
        <dbReference type="ARBA" id="ARBA00004371"/>
    </source>
</evidence>
<dbReference type="InParanoid" id="A0A3Q1FTZ8"/>
<evidence type="ECO:0000256" key="8">
    <source>
        <dbReference type="ARBA" id="ARBA00022729"/>
    </source>
</evidence>
<dbReference type="AlphaFoldDB" id="A0A3Q1FTZ8"/>
<dbReference type="STRING" id="80966.ENSAPOP00000019092"/>
<comment type="function">
    <text evidence="18">Hydrolyzes DNA under acidic conditions with a preference for double-stranded DNA. Plays a major role in the clearance of nucleic acids generated through apoptosis, hence preventing autoinflammation. Necessary for proper fetal development and for definitive erythropoiesis in fetal liver and bone marrow, where it degrades nuclear DNA expelled from erythroid precursor cells.</text>
</comment>
<evidence type="ECO:0000256" key="17">
    <source>
        <dbReference type="ARBA" id="ARBA00043033"/>
    </source>
</evidence>
<protein>
    <recommendedName>
        <fullName evidence="14">Deoxyribonuclease-2-alpha</fullName>
        <ecNumber evidence="4">3.1.22.1</ecNumber>
    </recommendedName>
    <alternativeName>
        <fullName evidence="15">Acid DNase</fullName>
    </alternativeName>
    <alternativeName>
        <fullName evidence="17">Deoxyribonuclease II alpha</fullName>
    </alternativeName>
    <alternativeName>
        <fullName evidence="16">Lysosomal DNase II</fullName>
    </alternativeName>
</protein>
<keyword evidence="20" id="KW-1185">Reference proteome</keyword>
<evidence type="ECO:0000256" key="16">
    <source>
        <dbReference type="ARBA" id="ARBA00041918"/>
    </source>
</evidence>
<dbReference type="CDD" id="cd09120">
    <property type="entry name" value="PLDc_DNaseII_1"/>
    <property type="match status" value="1"/>
</dbReference>
<evidence type="ECO:0000313" key="20">
    <source>
        <dbReference type="Proteomes" id="UP000257200"/>
    </source>
</evidence>
<dbReference type="EC" id="3.1.22.1" evidence="4"/>
<keyword evidence="12" id="KW-0325">Glycoprotein</keyword>